<proteinExistence type="predicted"/>
<gene>
    <name evidence="1" type="ORF">DFP87_103150</name>
</gene>
<keyword evidence="2" id="KW-1185">Reference proteome</keyword>
<dbReference type="Proteomes" id="UP000252124">
    <property type="component" value="Unassembled WGS sequence"/>
</dbReference>
<accession>A0ABX9GEE2</accession>
<evidence type="ECO:0000313" key="2">
    <source>
        <dbReference type="Proteomes" id="UP000252124"/>
    </source>
</evidence>
<name>A0ABX9GEE2_9BURK</name>
<evidence type="ECO:0000313" key="1">
    <source>
        <dbReference type="EMBL" id="RBP20906.1"/>
    </source>
</evidence>
<dbReference type="GeneID" id="99732348"/>
<sequence>MNILSPWINKLAVGSKAMHARLGDVTVFAVCGEEREDREVESVFLDADGNTLMVIEVVSAAELSEIDPCRDLAPRRTATATILPFKAASPQ</sequence>
<comment type="caution">
    <text evidence="1">The sequence shown here is derived from an EMBL/GenBank/DDBJ whole genome shotgun (WGS) entry which is preliminary data.</text>
</comment>
<dbReference type="EMBL" id="QNRM01000003">
    <property type="protein sequence ID" value="RBP20906.1"/>
    <property type="molecule type" value="Genomic_DNA"/>
</dbReference>
<reference evidence="1 2" key="1">
    <citation type="submission" date="2018-06" db="EMBL/GenBank/DDBJ databases">
        <title>Genomic Encyclopedia of Type Strains, Phase III (KMG-III): the genomes of soil and plant-associated and newly described type strains.</title>
        <authorList>
            <person name="Whitman W."/>
        </authorList>
    </citation>
    <scope>NUCLEOTIDE SEQUENCE [LARGE SCALE GENOMIC DNA]</scope>
    <source>
        <strain evidence="1 2">CECT 7342</strain>
    </source>
</reference>
<protein>
    <submittedName>
        <fullName evidence="1">Uncharacterized protein</fullName>
    </submittedName>
</protein>
<organism evidence="1 2">
    <name type="scientific">Achromobacter marplatensis</name>
    <dbReference type="NCBI Taxonomy" id="470868"/>
    <lineage>
        <taxon>Bacteria</taxon>
        <taxon>Pseudomonadati</taxon>
        <taxon>Pseudomonadota</taxon>
        <taxon>Betaproteobacteria</taxon>
        <taxon>Burkholderiales</taxon>
        <taxon>Alcaligenaceae</taxon>
        <taxon>Achromobacter</taxon>
    </lineage>
</organism>
<dbReference type="RefSeq" id="WP_088588767.1">
    <property type="nucleotide sequence ID" value="NZ_CADIJU010000010.1"/>
</dbReference>